<dbReference type="EMBL" id="JBEPME010000001">
    <property type="protein sequence ID" value="MET3655753.1"/>
    <property type="molecule type" value="Genomic_DNA"/>
</dbReference>
<gene>
    <name evidence="1" type="ORF">ABIC55_000837</name>
</gene>
<name>A0ABV2K3U5_SPOPS</name>
<protein>
    <submittedName>
        <fullName evidence="1">Uncharacterized protein</fullName>
    </submittedName>
</protein>
<sequence>MHLISAEALPHFENMIYLPMLLIILEKDRDSFEKGPFKLKGPYVKLVDEATRAARAELRETTIYLRRQNMKVIRYFH</sequence>
<dbReference type="Proteomes" id="UP001549104">
    <property type="component" value="Unassembled WGS sequence"/>
</dbReference>
<dbReference type="RefSeq" id="WP_231885706.1">
    <property type="nucleotide sequence ID" value="NZ_CP014616.1"/>
</dbReference>
<evidence type="ECO:0000313" key="1">
    <source>
        <dbReference type="EMBL" id="MET3655753.1"/>
    </source>
</evidence>
<comment type="caution">
    <text evidence="1">The sequence shown here is derived from an EMBL/GenBank/DDBJ whole genome shotgun (WGS) entry which is preliminary data.</text>
</comment>
<organism evidence="1 2">
    <name type="scientific">Sporosarcina psychrophila</name>
    <name type="common">Bacillus psychrophilus</name>
    <dbReference type="NCBI Taxonomy" id="1476"/>
    <lineage>
        <taxon>Bacteria</taxon>
        <taxon>Bacillati</taxon>
        <taxon>Bacillota</taxon>
        <taxon>Bacilli</taxon>
        <taxon>Bacillales</taxon>
        <taxon>Caryophanaceae</taxon>
        <taxon>Sporosarcina</taxon>
    </lineage>
</organism>
<proteinExistence type="predicted"/>
<keyword evidence="2" id="KW-1185">Reference proteome</keyword>
<accession>A0ABV2K3U5</accession>
<evidence type="ECO:0000313" key="2">
    <source>
        <dbReference type="Proteomes" id="UP001549104"/>
    </source>
</evidence>
<reference evidence="1 2" key="1">
    <citation type="submission" date="2024-06" db="EMBL/GenBank/DDBJ databases">
        <title>Sorghum-associated microbial communities from plants grown in Nebraska, USA.</title>
        <authorList>
            <person name="Schachtman D."/>
        </authorList>
    </citation>
    <scope>NUCLEOTIDE SEQUENCE [LARGE SCALE GENOMIC DNA]</scope>
    <source>
        <strain evidence="1 2">1288</strain>
    </source>
</reference>
<dbReference type="InterPro" id="IPR058600">
    <property type="entry name" value="YhjD-like"/>
</dbReference>
<dbReference type="Pfam" id="PF26325">
    <property type="entry name" value="YhjD"/>
    <property type="match status" value="1"/>
</dbReference>